<gene>
    <name evidence="12" type="ORF">KG104_06860</name>
</gene>
<keyword evidence="13" id="KW-1185">Reference proteome</keyword>
<dbReference type="PANTHER" id="PTHR30616:SF2">
    <property type="entry name" value="PURINE NUCLEOSIDE PHOSPHORYLASE LACC1"/>
    <property type="match status" value="1"/>
</dbReference>
<dbReference type="KEGG" id="asun:KG104_06860"/>
<evidence type="ECO:0000313" key="13">
    <source>
        <dbReference type="Proteomes" id="UP000680588"/>
    </source>
</evidence>
<comment type="similarity">
    <text evidence="3">Belongs to the purine nucleoside phosphorylase YfiH/LACC1 family.</text>
</comment>
<dbReference type="AlphaFoldDB" id="A0A975XM61"/>
<dbReference type="EMBL" id="CP076456">
    <property type="protein sequence ID" value="QWQ37448.1"/>
    <property type="molecule type" value="Genomic_DNA"/>
</dbReference>
<keyword evidence="5" id="KW-0479">Metal-binding</keyword>
<dbReference type="PANTHER" id="PTHR30616">
    <property type="entry name" value="UNCHARACTERIZED PROTEIN YFIH"/>
    <property type="match status" value="1"/>
</dbReference>
<dbReference type="CDD" id="cd16833">
    <property type="entry name" value="YfiH"/>
    <property type="match status" value="1"/>
</dbReference>
<evidence type="ECO:0000256" key="1">
    <source>
        <dbReference type="ARBA" id="ARBA00000553"/>
    </source>
</evidence>
<proteinExistence type="inferred from homology"/>
<evidence type="ECO:0000256" key="2">
    <source>
        <dbReference type="ARBA" id="ARBA00003215"/>
    </source>
</evidence>
<name>A0A975XM61_9MICC</name>
<dbReference type="Pfam" id="PF02578">
    <property type="entry name" value="Cu-oxidase_4"/>
    <property type="match status" value="1"/>
</dbReference>
<reference evidence="12" key="1">
    <citation type="submission" date="2021-06" db="EMBL/GenBank/DDBJ databases">
        <title>Novel species in genus Arthrobacter.</title>
        <authorList>
            <person name="Zhang G."/>
        </authorList>
    </citation>
    <scope>NUCLEOTIDE SEQUENCE</scope>
    <source>
        <strain evidence="12">Zg-ZUI122</strain>
    </source>
</reference>
<evidence type="ECO:0000256" key="4">
    <source>
        <dbReference type="ARBA" id="ARBA00022679"/>
    </source>
</evidence>
<sequence>MFWWQTQAGDGLTVAFTSTAAGNLALHVGDDPALVLRRRRALETHMGVPAGSLRFMNQVHSAAVASVSGPSPAGPSSAGPGAAPAAGPFTADLLTADALVSPDGSVPLAVMVADCVPVVLTGRNGAGVVTGVAHAGRRGLLDGILANTVQEMAAAGAESLRAWIGPSVCGECYEVPAAMQREATEVMPELRSTTRWGTPALDLPAGARTQLEALGVDVVRLPGCTLESTDLYSHRRSSSAGRFAGLIWRN</sequence>
<evidence type="ECO:0000256" key="5">
    <source>
        <dbReference type="ARBA" id="ARBA00022723"/>
    </source>
</evidence>
<comment type="catalytic activity">
    <reaction evidence="9">
        <text>adenosine + H2O + H(+) = inosine + NH4(+)</text>
        <dbReference type="Rhea" id="RHEA:24408"/>
        <dbReference type="ChEBI" id="CHEBI:15377"/>
        <dbReference type="ChEBI" id="CHEBI:15378"/>
        <dbReference type="ChEBI" id="CHEBI:16335"/>
        <dbReference type="ChEBI" id="CHEBI:17596"/>
        <dbReference type="ChEBI" id="CHEBI:28938"/>
        <dbReference type="EC" id="3.5.4.4"/>
    </reaction>
    <physiologicalReaction direction="left-to-right" evidence="9">
        <dbReference type="Rhea" id="RHEA:24409"/>
    </physiologicalReaction>
</comment>
<evidence type="ECO:0000256" key="7">
    <source>
        <dbReference type="ARBA" id="ARBA00022833"/>
    </source>
</evidence>
<accession>A0A975XM61</accession>
<evidence type="ECO:0000256" key="3">
    <source>
        <dbReference type="ARBA" id="ARBA00007353"/>
    </source>
</evidence>
<keyword evidence="7" id="KW-0862">Zinc</keyword>
<dbReference type="InterPro" id="IPR011324">
    <property type="entry name" value="Cytotoxic_necrot_fac-like_cat"/>
</dbReference>
<comment type="catalytic activity">
    <reaction evidence="1">
        <text>inosine + phosphate = alpha-D-ribose 1-phosphate + hypoxanthine</text>
        <dbReference type="Rhea" id="RHEA:27646"/>
        <dbReference type="ChEBI" id="CHEBI:17368"/>
        <dbReference type="ChEBI" id="CHEBI:17596"/>
        <dbReference type="ChEBI" id="CHEBI:43474"/>
        <dbReference type="ChEBI" id="CHEBI:57720"/>
        <dbReference type="EC" id="2.4.2.1"/>
    </reaction>
    <physiologicalReaction direction="left-to-right" evidence="1">
        <dbReference type="Rhea" id="RHEA:27647"/>
    </physiologicalReaction>
</comment>
<organism evidence="12 13">
    <name type="scientific">Arthrobacter sunyaminii</name>
    <dbReference type="NCBI Taxonomy" id="2816859"/>
    <lineage>
        <taxon>Bacteria</taxon>
        <taxon>Bacillati</taxon>
        <taxon>Actinomycetota</taxon>
        <taxon>Actinomycetes</taxon>
        <taxon>Micrococcales</taxon>
        <taxon>Micrococcaceae</taxon>
        <taxon>Arthrobacter</taxon>
    </lineage>
</organism>
<dbReference type="InterPro" id="IPR038371">
    <property type="entry name" value="Cu_polyphenol_OxRdtase_sf"/>
</dbReference>
<comment type="catalytic activity">
    <reaction evidence="11">
        <text>S-methyl-5'-thioadenosine + phosphate = 5-(methylsulfanyl)-alpha-D-ribose 1-phosphate + adenine</text>
        <dbReference type="Rhea" id="RHEA:11852"/>
        <dbReference type="ChEBI" id="CHEBI:16708"/>
        <dbReference type="ChEBI" id="CHEBI:17509"/>
        <dbReference type="ChEBI" id="CHEBI:43474"/>
        <dbReference type="ChEBI" id="CHEBI:58533"/>
        <dbReference type="EC" id="2.4.2.28"/>
    </reaction>
    <physiologicalReaction direction="left-to-right" evidence="11">
        <dbReference type="Rhea" id="RHEA:11853"/>
    </physiologicalReaction>
</comment>
<evidence type="ECO:0000256" key="11">
    <source>
        <dbReference type="ARBA" id="ARBA00049893"/>
    </source>
</evidence>
<comment type="function">
    <text evidence="2">Purine nucleoside enzyme that catalyzes the phosphorolysis of adenosine and inosine nucleosides, yielding D-ribose 1-phosphate and the respective free bases, adenine and hypoxanthine. Also catalyzes the phosphorolysis of S-methyl-5'-thioadenosine into adenine and S-methyl-5-thio-alpha-D-ribose 1-phosphate. Also has adenosine deaminase activity.</text>
</comment>
<comment type="catalytic activity">
    <reaction evidence="10">
        <text>adenosine + phosphate = alpha-D-ribose 1-phosphate + adenine</text>
        <dbReference type="Rhea" id="RHEA:27642"/>
        <dbReference type="ChEBI" id="CHEBI:16335"/>
        <dbReference type="ChEBI" id="CHEBI:16708"/>
        <dbReference type="ChEBI" id="CHEBI:43474"/>
        <dbReference type="ChEBI" id="CHEBI:57720"/>
        <dbReference type="EC" id="2.4.2.1"/>
    </reaction>
    <physiologicalReaction direction="left-to-right" evidence="10">
        <dbReference type="Rhea" id="RHEA:27643"/>
    </physiologicalReaction>
</comment>
<dbReference type="InterPro" id="IPR003730">
    <property type="entry name" value="Cu_polyphenol_OxRdtase"/>
</dbReference>
<evidence type="ECO:0000256" key="10">
    <source>
        <dbReference type="ARBA" id="ARBA00048968"/>
    </source>
</evidence>
<protein>
    <submittedName>
        <fullName evidence="12">Polyphenol oxidase family protein</fullName>
    </submittedName>
</protein>
<dbReference type="GO" id="GO:0017061">
    <property type="term" value="F:S-methyl-5-thioadenosine phosphorylase activity"/>
    <property type="evidence" value="ECO:0007669"/>
    <property type="project" value="UniProtKB-EC"/>
</dbReference>
<dbReference type="Proteomes" id="UP000680588">
    <property type="component" value="Chromosome"/>
</dbReference>
<keyword evidence="8" id="KW-0186">Copper</keyword>
<dbReference type="RefSeq" id="WP_207346540.1">
    <property type="nucleotide sequence ID" value="NZ_CP076456.1"/>
</dbReference>
<dbReference type="GO" id="GO:0016787">
    <property type="term" value="F:hydrolase activity"/>
    <property type="evidence" value="ECO:0007669"/>
    <property type="project" value="UniProtKB-KW"/>
</dbReference>
<keyword evidence="4" id="KW-0808">Transferase</keyword>
<evidence type="ECO:0000256" key="9">
    <source>
        <dbReference type="ARBA" id="ARBA00047989"/>
    </source>
</evidence>
<evidence type="ECO:0000256" key="8">
    <source>
        <dbReference type="ARBA" id="ARBA00023008"/>
    </source>
</evidence>
<dbReference type="SUPFAM" id="SSF64438">
    <property type="entry name" value="CNF1/YfiH-like putative cysteine hydrolases"/>
    <property type="match status" value="1"/>
</dbReference>
<evidence type="ECO:0000256" key="6">
    <source>
        <dbReference type="ARBA" id="ARBA00022801"/>
    </source>
</evidence>
<keyword evidence="6" id="KW-0378">Hydrolase</keyword>
<dbReference type="GO" id="GO:0005507">
    <property type="term" value="F:copper ion binding"/>
    <property type="evidence" value="ECO:0007669"/>
    <property type="project" value="TreeGrafter"/>
</dbReference>
<evidence type="ECO:0000313" key="12">
    <source>
        <dbReference type="EMBL" id="QWQ37448.1"/>
    </source>
</evidence>
<dbReference type="Gene3D" id="3.60.140.10">
    <property type="entry name" value="CNF1/YfiH-like putative cysteine hydrolases"/>
    <property type="match status" value="1"/>
</dbReference>